<proteinExistence type="predicted"/>
<dbReference type="AlphaFoldDB" id="A0A367VZ56"/>
<dbReference type="PANTHER" id="PTHR43162">
    <property type="match status" value="1"/>
</dbReference>
<comment type="caution">
    <text evidence="2">The sequence shown here is derived from an EMBL/GenBank/DDBJ whole genome shotgun (WGS) entry which is preliminary data.</text>
</comment>
<accession>A0A367VZ56</accession>
<evidence type="ECO:0000313" key="3">
    <source>
        <dbReference type="Proteomes" id="UP000253226"/>
    </source>
</evidence>
<dbReference type="Proteomes" id="UP000253226">
    <property type="component" value="Unassembled WGS sequence"/>
</dbReference>
<dbReference type="Gene3D" id="3.40.50.720">
    <property type="entry name" value="NAD(P)-binding Rossmann-like Domain"/>
    <property type="match status" value="1"/>
</dbReference>
<dbReference type="Pfam" id="PF13460">
    <property type="entry name" value="NAD_binding_10"/>
    <property type="match status" value="1"/>
</dbReference>
<reference evidence="2 3" key="1">
    <citation type="submission" date="2014-07" db="EMBL/GenBank/DDBJ databases">
        <title>Draft genome sequence of Thalassospira profundimaris 35.</title>
        <authorList>
            <person name="Lai Q."/>
            <person name="Shao Z."/>
        </authorList>
    </citation>
    <scope>NUCLEOTIDE SEQUENCE [LARGE SCALE GENOMIC DNA]</scope>
    <source>
        <strain evidence="2 3">35</strain>
    </source>
</reference>
<sequence length="279" mass="30250">MSKKPRYLVLGATAKTGRRVADKLRAQGHEVRAVSRSTSPSFDWTNPDSWQDCLKDVDAVYITFQPDLAVPGSDAIIAQFAKAALANGAKRLVMLSGRGEEAAHRAEDALLQSGADATILRANWFFQNFSEDLFLPYIQSGTLALPAGDIPEPFIDADDIAECAVACLLDPAHIGKTYELSGAEALTFADVTAIIGQAIHRPVHFVPITLDELDNGLAADAVPDEFRGLIRYLFSEVLDGRNSTPTQDVKAILGRDPNSLIRYAETVAKTGLWQLAKRA</sequence>
<evidence type="ECO:0000259" key="1">
    <source>
        <dbReference type="Pfam" id="PF13460"/>
    </source>
</evidence>
<dbReference type="EMBL" id="JPWF01000019">
    <property type="protein sequence ID" value="RCK31705.1"/>
    <property type="molecule type" value="Genomic_DNA"/>
</dbReference>
<name>A0A367VZ56_9PROT</name>
<dbReference type="OrthoDB" id="109735at2"/>
<evidence type="ECO:0000313" key="2">
    <source>
        <dbReference type="EMBL" id="RCK31705.1"/>
    </source>
</evidence>
<gene>
    <name evidence="2" type="ORF">TH19_20730</name>
</gene>
<dbReference type="SUPFAM" id="SSF51735">
    <property type="entry name" value="NAD(P)-binding Rossmann-fold domains"/>
    <property type="match status" value="1"/>
</dbReference>
<dbReference type="InterPro" id="IPR036291">
    <property type="entry name" value="NAD(P)-bd_dom_sf"/>
</dbReference>
<dbReference type="PANTHER" id="PTHR43162:SF1">
    <property type="entry name" value="PRESTALK A DIFFERENTIATION PROTEIN A"/>
    <property type="match status" value="1"/>
</dbReference>
<organism evidence="2 3">
    <name type="scientific">Thalassospira profundimaris</name>
    <dbReference type="NCBI Taxonomy" id="502049"/>
    <lineage>
        <taxon>Bacteria</taxon>
        <taxon>Pseudomonadati</taxon>
        <taxon>Pseudomonadota</taxon>
        <taxon>Alphaproteobacteria</taxon>
        <taxon>Rhodospirillales</taxon>
        <taxon>Thalassospiraceae</taxon>
        <taxon>Thalassospira</taxon>
    </lineage>
</organism>
<dbReference type="RefSeq" id="WP_114104143.1">
    <property type="nucleotide sequence ID" value="NZ_JPWF01000019.1"/>
</dbReference>
<dbReference type="InterPro" id="IPR016040">
    <property type="entry name" value="NAD(P)-bd_dom"/>
</dbReference>
<protein>
    <submittedName>
        <fullName evidence="2">NmrA family transcriptional regulator</fullName>
    </submittedName>
</protein>
<feature type="domain" description="NAD(P)-binding" evidence="1">
    <location>
        <begin position="11"/>
        <end position="171"/>
    </location>
</feature>
<dbReference type="InterPro" id="IPR051604">
    <property type="entry name" value="Ergot_Alk_Oxidoreductase"/>
</dbReference>
<dbReference type="Gene3D" id="3.90.25.10">
    <property type="entry name" value="UDP-galactose 4-epimerase, domain 1"/>
    <property type="match status" value="1"/>
</dbReference>